<dbReference type="InterPro" id="IPR000683">
    <property type="entry name" value="Gfo/Idh/MocA-like_OxRdtase_N"/>
</dbReference>
<organism evidence="5 6">
    <name type="scientific">Sphingomonas qomolangmaensis</name>
    <dbReference type="NCBI Taxonomy" id="2918765"/>
    <lineage>
        <taxon>Bacteria</taxon>
        <taxon>Pseudomonadati</taxon>
        <taxon>Pseudomonadota</taxon>
        <taxon>Alphaproteobacteria</taxon>
        <taxon>Sphingomonadales</taxon>
        <taxon>Sphingomonadaceae</taxon>
        <taxon>Sphingomonas</taxon>
    </lineage>
</organism>
<feature type="domain" description="Gfo/Idh/MocA-like oxidoreductase C-terminal" evidence="4">
    <location>
        <begin position="132"/>
        <end position="342"/>
    </location>
</feature>
<evidence type="ECO:0000256" key="2">
    <source>
        <dbReference type="ARBA" id="ARBA00023002"/>
    </source>
</evidence>
<keyword evidence="2" id="KW-0560">Oxidoreductase</keyword>
<dbReference type="PANTHER" id="PTHR43708:SF5">
    <property type="entry name" value="CONSERVED EXPRESSED OXIDOREDUCTASE (EUROFUNG)-RELATED"/>
    <property type="match status" value="1"/>
</dbReference>
<dbReference type="Pfam" id="PF02894">
    <property type="entry name" value="GFO_IDH_MocA_C"/>
    <property type="match status" value="1"/>
</dbReference>
<reference evidence="5" key="1">
    <citation type="submission" date="2022-07" db="EMBL/GenBank/DDBJ databases">
        <title>Sphingomonas sp. nov., a novel bacterium isolated from the north slope of the Mount Everest.</title>
        <authorList>
            <person name="Cui X."/>
            <person name="Liu Y."/>
        </authorList>
    </citation>
    <scope>NUCLEOTIDE SEQUENCE</scope>
    <source>
        <strain evidence="5">S5-59</strain>
    </source>
</reference>
<accession>A0ABY5LBJ1</accession>
<gene>
    <name evidence="5" type="ORF">NMP03_02360</name>
</gene>
<evidence type="ECO:0000259" key="4">
    <source>
        <dbReference type="Pfam" id="PF02894"/>
    </source>
</evidence>
<dbReference type="SUPFAM" id="SSF51735">
    <property type="entry name" value="NAD(P)-binding Rossmann-fold domains"/>
    <property type="match status" value="1"/>
</dbReference>
<keyword evidence="6" id="KW-1185">Reference proteome</keyword>
<evidence type="ECO:0000256" key="1">
    <source>
        <dbReference type="ARBA" id="ARBA00010928"/>
    </source>
</evidence>
<dbReference type="Pfam" id="PF01408">
    <property type="entry name" value="GFO_IDH_MocA"/>
    <property type="match status" value="1"/>
</dbReference>
<protein>
    <submittedName>
        <fullName evidence="5">Oxidoreductase</fullName>
    </submittedName>
</protein>
<dbReference type="RefSeq" id="WP_256506943.1">
    <property type="nucleotide sequence ID" value="NZ_CP101740.1"/>
</dbReference>
<evidence type="ECO:0000313" key="5">
    <source>
        <dbReference type="EMBL" id="UUL83099.1"/>
    </source>
</evidence>
<dbReference type="Gene3D" id="3.30.360.10">
    <property type="entry name" value="Dihydrodipicolinate Reductase, domain 2"/>
    <property type="match status" value="1"/>
</dbReference>
<dbReference type="InterPro" id="IPR004104">
    <property type="entry name" value="Gfo/Idh/MocA-like_OxRdtase_C"/>
</dbReference>
<dbReference type="InterPro" id="IPR051317">
    <property type="entry name" value="Gfo/Idh/MocA_oxidoreduct"/>
</dbReference>
<dbReference type="Gene3D" id="3.40.50.720">
    <property type="entry name" value="NAD(P)-binding Rossmann-like Domain"/>
    <property type="match status" value="1"/>
</dbReference>
<dbReference type="EMBL" id="CP101740">
    <property type="protein sequence ID" value="UUL83099.1"/>
    <property type="molecule type" value="Genomic_DNA"/>
</dbReference>
<dbReference type="PANTHER" id="PTHR43708">
    <property type="entry name" value="CONSERVED EXPRESSED OXIDOREDUCTASE (EUROFUNG)"/>
    <property type="match status" value="1"/>
</dbReference>
<evidence type="ECO:0000313" key="6">
    <source>
        <dbReference type="Proteomes" id="UP001058533"/>
    </source>
</evidence>
<dbReference type="InterPro" id="IPR036291">
    <property type="entry name" value="NAD(P)-bd_dom_sf"/>
</dbReference>
<evidence type="ECO:0000259" key="3">
    <source>
        <dbReference type="Pfam" id="PF01408"/>
    </source>
</evidence>
<dbReference type="Proteomes" id="UP001058533">
    <property type="component" value="Chromosome"/>
</dbReference>
<dbReference type="SUPFAM" id="SSF55347">
    <property type="entry name" value="Glyceraldehyde-3-phosphate dehydrogenase-like, C-terminal domain"/>
    <property type="match status" value="1"/>
</dbReference>
<dbReference type="NCBIfam" id="NF008607">
    <property type="entry name" value="PRK11579.1"/>
    <property type="match status" value="1"/>
</dbReference>
<comment type="similarity">
    <text evidence="1">Belongs to the Gfo/Idh/MocA family.</text>
</comment>
<feature type="domain" description="Gfo/Idh/MocA-like oxidoreductase N-terminal" evidence="3">
    <location>
        <begin position="3"/>
        <end position="120"/>
    </location>
</feature>
<sequence length="342" mass="35796">MTIGVGLVGYGLAAKVFHAPLVASVAGLALRSVVSSDAAKVHADLPGMRVVPDLAAMLADASIDLVVIATPDALHAEQAIVALDAGRHVVVDKPFALTLTDAQAVVDAGDRAGRMVSVFHNRRWDADFVTLRRLIGEGVLGEVMQVESHFDRFRPHVAERWREHAGAGVWNDLGPHLIDQALVLFGMPERVTADLAIQRAGGKAPDYAHVTLAYPQLRVVLHASMTMPAGALRFAVHGMLGSWVKHGLDPQEAALRAGALPGTPGWGIDPVAAELSLVGADGAVESRPIACDAGDYRAFYAGVAASIGGEGANPVPVAQALDVMRVLEAARRSASEGRSVAL</sequence>
<proteinExistence type="inferred from homology"/>
<name>A0ABY5LBJ1_9SPHN</name>